<sequence length="108" mass="12602">MYLHRLPRGSKYRDEIDFLQAAFVYSDEGLWRTFHIVVAYVTAQLSRISWTSKRFLDAINIFPGKCSSSCPLVERHQFPEIVLKQRLIEIIQEDLSSYVPEATLSSYD</sequence>
<evidence type="ECO:0000313" key="2">
    <source>
        <dbReference type="Proteomes" id="UP000499080"/>
    </source>
</evidence>
<dbReference type="AlphaFoldDB" id="A0A4Y2NP13"/>
<dbReference type="EMBL" id="BGPR01009537">
    <property type="protein sequence ID" value="GBN40664.1"/>
    <property type="molecule type" value="Genomic_DNA"/>
</dbReference>
<name>A0A4Y2NP13_ARAVE</name>
<accession>A0A4Y2NP13</accession>
<reference evidence="1 2" key="1">
    <citation type="journal article" date="2019" name="Sci. Rep.">
        <title>Orb-weaving spider Araneus ventricosus genome elucidates the spidroin gene catalogue.</title>
        <authorList>
            <person name="Kono N."/>
            <person name="Nakamura H."/>
            <person name="Ohtoshi R."/>
            <person name="Moran D.A.P."/>
            <person name="Shinohara A."/>
            <person name="Yoshida Y."/>
            <person name="Fujiwara M."/>
            <person name="Mori M."/>
            <person name="Tomita M."/>
            <person name="Arakawa K."/>
        </authorList>
    </citation>
    <scope>NUCLEOTIDE SEQUENCE [LARGE SCALE GENOMIC DNA]</scope>
</reference>
<dbReference type="Proteomes" id="UP000499080">
    <property type="component" value="Unassembled WGS sequence"/>
</dbReference>
<protein>
    <submittedName>
        <fullName evidence="1">Uncharacterized protein</fullName>
    </submittedName>
</protein>
<organism evidence="1 2">
    <name type="scientific">Araneus ventricosus</name>
    <name type="common">Orbweaver spider</name>
    <name type="synonym">Epeira ventricosa</name>
    <dbReference type="NCBI Taxonomy" id="182803"/>
    <lineage>
        <taxon>Eukaryota</taxon>
        <taxon>Metazoa</taxon>
        <taxon>Ecdysozoa</taxon>
        <taxon>Arthropoda</taxon>
        <taxon>Chelicerata</taxon>
        <taxon>Arachnida</taxon>
        <taxon>Araneae</taxon>
        <taxon>Araneomorphae</taxon>
        <taxon>Entelegynae</taxon>
        <taxon>Araneoidea</taxon>
        <taxon>Araneidae</taxon>
        <taxon>Araneus</taxon>
    </lineage>
</organism>
<proteinExistence type="predicted"/>
<evidence type="ECO:0000313" key="1">
    <source>
        <dbReference type="EMBL" id="GBN40664.1"/>
    </source>
</evidence>
<gene>
    <name evidence="1" type="ORF">AVEN_73345_1</name>
</gene>
<keyword evidence="2" id="KW-1185">Reference proteome</keyword>
<comment type="caution">
    <text evidence="1">The sequence shown here is derived from an EMBL/GenBank/DDBJ whole genome shotgun (WGS) entry which is preliminary data.</text>
</comment>